<organism evidence="15 16">
    <name type="scientific">Vitreoscilla stercoraria</name>
    <dbReference type="NCBI Taxonomy" id="61"/>
    <lineage>
        <taxon>Bacteria</taxon>
        <taxon>Pseudomonadati</taxon>
        <taxon>Pseudomonadota</taxon>
        <taxon>Betaproteobacteria</taxon>
        <taxon>Neisseriales</taxon>
        <taxon>Neisseriaceae</taxon>
        <taxon>Vitreoscilla</taxon>
    </lineage>
</organism>
<comment type="similarity">
    <text evidence="2 11 13">Belongs to the FKBP-type PPIase family. Tig subfamily.</text>
</comment>
<evidence type="ECO:0000256" key="6">
    <source>
        <dbReference type="ARBA" id="ARBA00023110"/>
    </source>
</evidence>
<dbReference type="InterPro" id="IPR036611">
    <property type="entry name" value="Trigger_fac_ribosome-bd_sf"/>
</dbReference>
<dbReference type="NCBIfam" id="TIGR00115">
    <property type="entry name" value="tig"/>
    <property type="match status" value="1"/>
</dbReference>
<reference evidence="15" key="2">
    <citation type="journal article" date="2022" name="Res Sq">
        <title>Evolution of multicellular longitudinally dividing oral cavity symbionts (Neisseriaceae).</title>
        <authorList>
            <person name="Nyongesa S."/>
            <person name="Weber P."/>
            <person name="Bernet E."/>
            <person name="Pullido F."/>
            <person name="Nieckarz M."/>
            <person name="Delaby M."/>
            <person name="Nieves C."/>
            <person name="Viehboeck T."/>
            <person name="Krause N."/>
            <person name="Rivera-Millot A."/>
            <person name="Nakamura A."/>
            <person name="Vischer N."/>
            <person name="VanNieuwenhze M."/>
            <person name="Brun Y."/>
            <person name="Cava F."/>
            <person name="Bulgheresi S."/>
            <person name="Veyrier F."/>
        </authorList>
    </citation>
    <scope>NUCLEOTIDE SEQUENCE</scope>
    <source>
        <strain evidence="15">SAG 1488-6</strain>
    </source>
</reference>
<dbReference type="Pfam" id="PF05698">
    <property type="entry name" value="Trigger_C"/>
    <property type="match status" value="1"/>
</dbReference>
<evidence type="ECO:0000256" key="12">
    <source>
        <dbReference type="PROSITE-ProRule" id="PRU00277"/>
    </source>
</evidence>
<keyword evidence="11" id="KW-0963">Cytoplasm</keyword>
<evidence type="ECO:0000313" key="15">
    <source>
        <dbReference type="EMBL" id="UOO91935.1"/>
    </source>
</evidence>
<keyword evidence="9 11" id="KW-0131">Cell cycle</keyword>
<evidence type="ECO:0000256" key="1">
    <source>
        <dbReference type="ARBA" id="ARBA00000971"/>
    </source>
</evidence>
<dbReference type="InterPro" id="IPR027304">
    <property type="entry name" value="Trigger_fact/SurA_dom_sf"/>
</dbReference>
<evidence type="ECO:0000313" key="16">
    <source>
        <dbReference type="Proteomes" id="UP000832034"/>
    </source>
</evidence>
<evidence type="ECO:0000256" key="10">
    <source>
        <dbReference type="ARBA" id="ARBA00029986"/>
    </source>
</evidence>
<evidence type="ECO:0000256" key="11">
    <source>
        <dbReference type="HAMAP-Rule" id="MF_00303"/>
    </source>
</evidence>
<sequence>MDVTVENLEGLNRKITLALPWAGITAEVDKKLSQAQRKAKVQGFRPGKAPLKMVEAMHGADIRNEVLNDAVVKAFYEVVEAQKLRVAGFPRFNEVENQDDETTFKIDAQFEVFPTIVVGDLSAQEIEKFTTEVSDAEVDKTIDILRQQRTRYNHVEREAQKTDRVIIDFEGKIDGELFEGGASQNYPFVLGQGQMLLEFEAGVEGLKEGETKDVEVNFPEDYQGTQVAGKTAVFTITLKNVSEAALPEVNEEFAKQLGVEDGDVAKMRDEVKKNVSREVNRRVAEKTKQAVMDALLAVTEFDVPQALIQDEVARMMEDARQNFINQGFDAAQLPQLPAEMFAEQATRRVKLGLILAQLVEENQLQPTDDEVRDIVAEFAESYEDPAEVIEWYMNDAERRQGPTALATEGKAVAFVLSQAKVADKALSFDEVMGNTAA</sequence>
<dbReference type="EC" id="5.2.1.8" evidence="3 11"/>
<dbReference type="Pfam" id="PF05697">
    <property type="entry name" value="Trigger_N"/>
    <property type="match status" value="1"/>
</dbReference>
<dbReference type="RefSeq" id="WP_026353389.1">
    <property type="nucleotide sequence ID" value="NZ_CP091512.1"/>
</dbReference>
<dbReference type="Pfam" id="PF00254">
    <property type="entry name" value="FKBP_C"/>
    <property type="match status" value="1"/>
</dbReference>
<comment type="function">
    <text evidence="11">Involved in protein export. Acts as a chaperone by maintaining the newly synthesized protein in an open conformation. Functions as a peptidyl-prolyl cis-trans isomerase.</text>
</comment>
<comment type="catalytic activity">
    <reaction evidence="1 11 12">
        <text>[protein]-peptidylproline (omega=180) = [protein]-peptidylproline (omega=0)</text>
        <dbReference type="Rhea" id="RHEA:16237"/>
        <dbReference type="Rhea" id="RHEA-COMP:10747"/>
        <dbReference type="Rhea" id="RHEA-COMP:10748"/>
        <dbReference type="ChEBI" id="CHEBI:83833"/>
        <dbReference type="ChEBI" id="CHEBI:83834"/>
        <dbReference type="EC" id="5.2.1.8"/>
    </reaction>
</comment>
<dbReference type="HAMAP" id="MF_00303">
    <property type="entry name" value="Trigger_factor_Tig"/>
    <property type="match status" value="1"/>
</dbReference>
<evidence type="ECO:0000256" key="2">
    <source>
        <dbReference type="ARBA" id="ARBA00005464"/>
    </source>
</evidence>
<comment type="domain">
    <text evidence="11">Consists of 3 domains; the N-terminus binds the ribosome, the middle domain has PPIase activity, while the C-terminus has intrinsic chaperone activity on its own.</text>
</comment>
<keyword evidence="6 11" id="KW-0697">Rotamase</keyword>
<reference evidence="15" key="1">
    <citation type="submission" date="2021-12" db="EMBL/GenBank/DDBJ databases">
        <authorList>
            <person name="Veyrier F.J."/>
        </authorList>
    </citation>
    <scope>NUCLEOTIDE SEQUENCE</scope>
    <source>
        <strain evidence="15">SAG 1488-6</strain>
    </source>
</reference>
<dbReference type="SUPFAM" id="SSF102735">
    <property type="entry name" value="Trigger factor ribosome-binding domain"/>
    <property type="match status" value="1"/>
</dbReference>
<dbReference type="EMBL" id="CP091512">
    <property type="protein sequence ID" value="UOO91935.1"/>
    <property type="molecule type" value="Genomic_DNA"/>
</dbReference>
<evidence type="ECO:0000256" key="13">
    <source>
        <dbReference type="RuleBase" id="RU003914"/>
    </source>
</evidence>
<evidence type="ECO:0000256" key="3">
    <source>
        <dbReference type="ARBA" id="ARBA00013194"/>
    </source>
</evidence>
<evidence type="ECO:0000256" key="8">
    <source>
        <dbReference type="ARBA" id="ARBA00023235"/>
    </source>
</evidence>
<dbReference type="InterPro" id="IPR005215">
    <property type="entry name" value="Trig_fac"/>
</dbReference>
<evidence type="ECO:0000256" key="7">
    <source>
        <dbReference type="ARBA" id="ARBA00023186"/>
    </source>
</evidence>
<dbReference type="Gene3D" id="1.10.3120.10">
    <property type="entry name" value="Trigger factor, C-terminal domain"/>
    <property type="match status" value="1"/>
</dbReference>
<evidence type="ECO:0000256" key="5">
    <source>
        <dbReference type="ARBA" id="ARBA00022618"/>
    </source>
</evidence>
<dbReference type="SUPFAM" id="SSF109998">
    <property type="entry name" value="Triger factor/SurA peptide-binding domain-like"/>
    <property type="match status" value="1"/>
</dbReference>
<dbReference type="SUPFAM" id="SSF54534">
    <property type="entry name" value="FKBP-like"/>
    <property type="match status" value="1"/>
</dbReference>
<keyword evidence="16" id="KW-1185">Reference proteome</keyword>
<dbReference type="InterPro" id="IPR008880">
    <property type="entry name" value="Trigger_fac_C"/>
</dbReference>
<dbReference type="Proteomes" id="UP000832034">
    <property type="component" value="Chromosome"/>
</dbReference>
<dbReference type="PROSITE" id="PS50059">
    <property type="entry name" value="FKBP_PPIASE"/>
    <property type="match status" value="1"/>
</dbReference>
<comment type="subcellular location">
    <subcellularLocation>
        <location evidence="11">Cytoplasm</location>
    </subcellularLocation>
    <text evidence="11">About half TF is bound to the ribosome near the polypeptide exit tunnel while the other half is free in the cytoplasm.</text>
</comment>
<dbReference type="InterPro" id="IPR001179">
    <property type="entry name" value="PPIase_FKBP_dom"/>
</dbReference>
<evidence type="ECO:0000256" key="9">
    <source>
        <dbReference type="ARBA" id="ARBA00023306"/>
    </source>
</evidence>
<dbReference type="Gene3D" id="3.10.50.40">
    <property type="match status" value="1"/>
</dbReference>
<dbReference type="PANTHER" id="PTHR30560:SF3">
    <property type="entry name" value="TRIGGER FACTOR-LIKE PROTEIN TIG, CHLOROPLASTIC"/>
    <property type="match status" value="1"/>
</dbReference>
<keyword evidence="7 11" id="KW-0143">Chaperone</keyword>
<dbReference type="InterPro" id="IPR046357">
    <property type="entry name" value="PPIase_dom_sf"/>
</dbReference>
<accession>A0ABY4EAI0</accession>
<dbReference type="PIRSF" id="PIRSF003095">
    <property type="entry name" value="Trigger_factor"/>
    <property type="match status" value="1"/>
</dbReference>
<dbReference type="Gene3D" id="3.30.70.1050">
    <property type="entry name" value="Trigger factor ribosome-binding domain"/>
    <property type="match status" value="1"/>
</dbReference>
<protein>
    <recommendedName>
        <fullName evidence="4 11">Trigger factor</fullName>
        <shortName evidence="11">TF</shortName>
        <ecNumber evidence="3 11">5.2.1.8</ecNumber>
    </recommendedName>
    <alternativeName>
        <fullName evidence="10 11">PPIase</fullName>
    </alternativeName>
</protein>
<dbReference type="PANTHER" id="PTHR30560">
    <property type="entry name" value="TRIGGER FACTOR CHAPERONE AND PEPTIDYL-PROLYL CIS/TRANS ISOMERASE"/>
    <property type="match status" value="1"/>
</dbReference>
<keyword evidence="8 11" id="KW-0413">Isomerase</keyword>
<dbReference type="InterPro" id="IPR037041">
    <property type="entry name" value="Trigger_fac_C_sf"/>
</dbReference>
<dbReference type="GO" id="GO:0003755">
    <property type="term" value="F:peptidyl-prolyl cis-trans isomerase activity"/>
    <property type="evidence" value="ECO:0007669"/>
    <property type="project" value="UniProtKB-EC"/>
</dbReference>
<evidence type="ECO:0000256" key="4">
    <source>
        <dbReference type="ARBA" id="ARBA00016902"/>
    </source>
</evidence>
<feature type="domain" description="PPIase FKBP-type" evidence="14">
    <location>
        <begin position="162"/>
        <end position="222"/>
    </location>
</feature>
<proteinExistence type="inferred from homology"/>
<keyword evidence="5 11" id="KW-0132">Cell division</keyword>
<gene>
    <name evidence="11 15" type="primary">tig</name>
    <name evidence="15" type="ORF">LVJ81_09875</name>
</gene>
<dbReference type="InterPro" id="IPR008881">
    <property type="entry name" value="Trigger_fac_ribosome-bd_bac"/>
</dbReference>
<name>A0ABY4EAI0_VITST</name>
<evidence type="ECO:0000259" key="14">
    <source>
        <dbReference type="PROSITE" id="PS50059"/>
    </source>
</evidence>